<keyword evidence="1" id="KW-0472">Membrane</keyword>
<keyword evidence="1" id="KW-0812">Transmembrane</keyword>
<evidence type="ECO:0000313" key="2">
    <source>
        <dbReference type="EMBL" id="SVA54110.1"/>
    </source>
</evidence>
<keyword evidence="1" id="KW-1133">Transmembrane helix</keyword>
<dbReference type="EMBL" id="UINC01012381">
    <property type="protein sequence ID" value="SVA54110.1"/>
    <property type="molecule type" value="Genomic_DNA"/>
</dbReference>
<dbReference type="AlphaFoldDB" id="A0A381WNQ3"/>
<organism evidence="2">
    <name type="scientific">marine metagenome</name>
    <dbReference type="NCBI Taxonomy" id="408172"/>
    <lineage>
        <taxon>unclassified sequences</taxon>
        <taxon>metagenomes</taxon>
        <taxon>ecological metagenomes</taxon>
    </lineage>
</organism>
<name>A0A381WNQ3_9ZZZZ</name>
<feature type="transmembrane region" description="Helical" evidence="1">
    <location>
        <begin position="6"/>
        <end position="21"/>
    </location>
</feature>
<sequence length="154" mass="18195">MEGLGYWIFIAVLYLLSALMKKRQQQVPASQDSDSPKEKKSNLFQPEFLQDLFGDMKEYVSEPEEVIIDELADLDIAEKDIEPEPIDIQEEHNHVVFKDLSEQEPEPNYKKYEFWKKGKTKKVELDFMFNNNLKQSIIMKEILDKPRAIKKTIR</sequence>
<evidence type="ECO:0000256" key="1">
    <source>
        <dbReference type="SAM" id="Phobius"/>
    </source>
</evidence>
<accession>A0A381WNQ3</accession>
<proteinExistence type="predicted"/>
<protein>
    <submittedName>
        <fullName evidence="2">Uncharacterized protein</fullName>
    </submittedName>
</protein>
<reference evidence="2" key="1">
    <citation type="submission" date="2018-05" db="EMBL/GenBank/DDBJ databases">
        <authorList>
            <person name="Lanie J.A."/>
            <person name="Ng W.-L."/>
            <person name="Kazmierczak K.M."/>
            <person name="Andrzejewski T.M."/>
            <person name="Davidsen T.M."/>
            <person name="Wayne K.J."/>
            <person name="Tettelin H."/>
            <person name="Glass J.I."/>
            <person name="Rusch D."/>
            <person name="Podicherti R."/>
            <person name="Tsui H.-C.T."/>
            <person name="Winkler M.E."/>
        </authorList>
    </citation>
    <scope>NUCLEOTIDE SEQUENCE</scope>
</reference>
<gene>
    <name evidence="2" type="ORF">METZ01_LOCUS106964</name>
</gene>